<dbReference type="PANTHER" id="PTHR30250:SF24">
    <property type="entry name" value="STAGE V SPORULATION PROTEIN B"/>
    <property type="match status" value="1"/>
</dbReference>
<sequence length="522" mass="58235">MAKKTFITGAIILMIAGFISRVIGFVYRIYLSNIIGAEGMGLYQLIVPIYTLIILTLTSGVSIAVSKKIAEEMAKGHQINIKRISKVGLIFVLMASTFISVFMYINIDFVVNVLLKDSRTYFSVMIMIPCIPFIAVASAYKGYFYGIQDVSPTAISQIVEQLIKILIVMAVASKFLKAGLEYACALATLAMAVGEVSNLLVLAFCYKYKKYSFLNSNSDKGKIRKRKLFISIFSCAAPISINRFIISVMAAVEVILIPRRLLAGGLDYIQCMEQYGKLMGMAMPLVLFPELVTTSLATTLVPAISESISLKNFNRVNYRISKSIQITMVLGFIFMALFACYPDKIADMIYPGQNVGSTLFLLSFTCVFLYLQQILMGIMNGLGKQGLLLLNSVIGSIIRISFVYFLIPKYGLSVYIIGIIISSLVVCILNFATIVKNTGMVLDLRHWVVFPLAVTVVLFFFSKYIYGFFNFMNLYTQVQTLFAIAAYIIIAVFLMALVGVINWREVLQLFGLNDKKVRKFKK</sequence>
<dbReference type="InterPro" id="IPR024923">
    <property type="entry name" value="PG_synth_SpoVB"/>
</dbReference>
<dbReference type="InterPro" id="IPR002797">
    <property type="entry name" value="Polysacc_synth"/>
</dbReference>
<evidence type="ECO:0000256" key="3">
    <source>
        <dbReference type="ARBA" id="ARBA00022692"/>
    </source>
</evidence>
<dbReference type="InterPro" id="IPR014249">
    <property type="entry name" value="Spore_V_B"/>
</dbReference>
<dbReference type="OrthoDB" id="9775950at2"/>
<evidence type="ECO:0000313" key="6">
    <source>
        <dbReference type="EMBL" id="QNU67488.1"/>
    </source>
</evidence>
<name>A0A4U7JHG6_9FIRM</name>
<keyword evidence="7" id="KW-1185">Reference proteome</keyword>
<gene>
    <name evidence="6" type="primary">spoVB</name>
    <name evidence="6" type="ORF">EHE19_002895</name>
</gene>
<organism evidence="6 7">
    <name type="scientific">Ruminiclostridium herbifermentans</name>
    <dbReference type="NCBI Taxonomy" id="2488810"/>
    <lineage>
        <taxon>Bacteria</taxon>
        <taxon>Bacillati</taxon>
        <taxon>Bacillota</taxon>
        <taxon>Clostridia</taxon>
        <taxon>Eubacteriales</taxon>
        <taxon>Oscillospiraceae</taxon>
        <taxon>Ruminiclostridium</taxon>
    </lineage>
</organism>
<dbReference type="PANTHER" id="PTHR30250">
    <property type="entry name" value="PST FAMILY PREDICTED COLANIC ACID TRANSPORTER"/>
    <property type="match status" value="1"/>
</dbReference>
<evidence type="ECO:0000256" key="1">
    <source>
        <dbReference type="ARBA" id="ARBA00004651"/>
    </source>
</evidence>
<dbReference type="CDD" id="cd13124">
    <property type="entry name" value="MATE_SpoVB_like"/>
    <property type="match status" value="1"/>
</dbReference>
<evidence type="ECO:0000256" key="4">
    <source>
        <dbReference type="ARBA" id="ARBA00022989"/>
    </source>
</evidence>
<dbReference type="PIRSF" id="PIRSF038958">
    <property type="entry name" value="PG_synth_SpoVB"/>
    <property type="match status" value="1"/>
</dbReference>
<reference evidence="6 7" key="1">
    <citation type="submission" date="2020-09" db="EMBL/GenBank/DDBJ databases">
        <title>Characterization and genome sequencing of Ruminiclostridium sp. nov. MA18.</title>
        <authorList>
            <person name="Rettenmaier R."/>
            <person name="Kowollik M.-L."/>
            <person name="Liebl W."/>
            <person name="Zverlov V."/>
        </authorList>
    </citation>
    <scope>NUCLEOTIDE SEQUENCE [LARGE SCALE GENOMIC DNA]</scope>
    <source>
        <strain evidence="6 7">MA18</strain>
    </source>
</reference>
<dbReference type="Proteomes" id="UP000306409">
    <property type="component" value="Chromosome"/>
</dbReference>
<evidence type="ECO:0000313" key="7">
    <source>
        <dbReference type="Proteomes" id="UP000306409"/>
    </source>
</evidence>
<dbReference type="Pfam" id="PF01943">
    <property type="entry name" value="Polysacc_synt"/>
    <property type="match status" value="1"/>
</dbReference>
<dbReference type="EMBL" id="CP061336">
    <property type="protein sequence ID" value="QNU67488.1"/>
    <property type="molecule type" value="Genomic_DNA"/>
</dbReference>
<accession>A0A4U7JHG6</accession>
<keyword evidence="5" id="KW-0472">Membrane</keyword>
<dbReference type="KEGG" id="rher:EHE19_002895"/>
<comment type="subcellular location">
    <subcellularLocation>
        <location evidence="1">Cell membrane</location>
        <topology evidence="1">Multi-pass membrane protein</topology>
    </subcellularLocation>
</comment>
<protein>
    <submittedName>
        <fullName evidence="6">Stage V sporulation protein B</fullName>
    </submittedName>
</protein>
<dbReference type="GO" id="GO:0005886">
    <property type="term" value="C:plasma membrane"/>
    <property type="evidence" value="ECO:0007669"/>
    <property type="project" value="UniProtKB-SubCell"/>
</dbReference>
<dbReference type="RefSeq" id="WP_137697529.1">
    <property type="nucleotide sequence ID" value="NZ_CP061336.1"/>
</dbReference>
<keyword evidence="2" id="KW-1003">Cell membrane</keyword>
<evidence type="ECO:0000256" key="2">
    <source>
        <dbReference type="ARBA" id="ARBA00022475"/>
    </source>
</evidence>
<dbReference type="AlphaFoldDB" id="A0A4U7JHG6"/>
<dbReference type="NCBIfam" id="TIGR02900">
    <property type="entry name" value="spore_V_B"/>
    <property type="match status" value="1"/>
</dbReference>
<keyword evidence="3" id="KW-0812">Transmembrane</keyword>
<keyword evidence="4" id="KW-1133">Transmembrane helix</keyword>
<proteinExistence type="predicted"/>
<dbReference type="InterPro" id="IPR050833">
    <property type="entry name" value="Poly_Biosynth_Transport"/>
</dbReference>
<evidence type="ECO:0000256" key="5">
    <source>
        <dbReference type="ARBA" id="ARBA00023136"/>
    </source>
</evidence>